<dbReference type="RefSeq" id="XP_018024756.2">
    <property type="nucleotide sequence ID" value="XM_018169267.2"/>
</dbReference>
<dbReference type="PANTHER" id="PTHR21696">
    <property type="entry name" value="PROTEIN UNC-79 HOMOLOG"/>
    <property type="match status" value="1"/>
</dbReference>
<feature type="region of interest" description="Disordered" evidence="1">
    <location>
        <begin position="194"/>
        <end position="217"/>
    </location>
</feature>
<protein>
    <submittedName>
        <fullName evidence="3">Uncharacterized protein LOC108680448</fullName>
    </submittedName>
</protein>
<sequence length="861" mass="92122">MYDATTTCSVHHTHHHTHLTHTPHPQANKGGFVVAGVGYGGAEQGVIAESGLRMATASEVQVKMADASEVSISGPPPTSPTALLPPGASICSPPSPLSMMDLITVGSPVAIDCSPSSTSVDLPSPRLEMPTPERLLDAGEAGAEKQHSIIERVWQAFGGWTAGNTEANNATELRQAVLTPTGNVFVQNSADFPVRPERSSKEAAGAAPPDYSEESGIEATTVCSSTTDLTTVMYDATTTCSEHHTHHHTHLTHTPHPQANKGGFVVAGVGYGGAEQGVIAESGLRMATASELQVKMADAAEVSISGPPPTSPTALIPPGASICSPPSPLSMMDLITVGSPVAIDCSPSSTSVDLPSPRLEMPTPERLLDAGEAGTEKQHSIIERVWQAFGGWTAGNSEANNGTTGFCTEEVTTFGLKLFRERDKLFLARMMALELIQALKFKVTLPDSNLVMFMFLMLKDNGGSIGPNPVLDVTTSPSGTDPLSPQTSTLVAECIRASYISDIMDFIADVHTLTKIKSGLNQDTIGGLLKAGIAQYLSLEISRGHARDTRFFNKYLPWLNNPPTAMQQGQKEFLDCVSHIRLLSWLLVGSLLHTCNQTGTGTSIPSVCMPVPPDASCHIADHIQVILSGFPEQSKASVINMSSLFLAFILSQVWTVYLEQNAGTPGTDVYNSTCALLTDFWAKVTPSILQLVSHSKVENESLQLGEMVSLHFLSLLEALQECGSTVLTRLLPLWTPLLHSPHHGKLGEMVSLHFLSLLEALQECGSTVLTRLLPLWTPLLHSPHSLHFLGGVNPPASPGDFSAYTVLAYYAGPPALGSLQWIEFNLSSPVCSRYVAVNKRAQHPYPFYLLVVVDLEIWTSY</sequence>
<dbReference type="PANTHER" id="PTHR21696:SF2">
    <property type="entry name" value="PROTEIN UNC-79 HOMOLOG"/>
    <property type="match status" value="1"/>
</dbReference>
<dbReference type="Proteomes" id="UP000694843">
    <property type="component" value="Unplaced"/>
</dbReference>
<evidence type="ECO:0000313" key="2">
    <source>
        <dbReference type="Proteomes" id="UP000694843"/>
    </source>
</evidence>
<evidence type="ECO:0000256" key="1">
    <source>
        <dbReference type="SAM" id="MobiDB-lite"/>
    </source>
</evidence>
<accession>A0A8B7PHF7</accession>
<dbReference type="GeneID" id="108680448"/>
<dbReference type="InterPro" id="IPR024855">
    <property type="entry name" value="UNC79"/>
</dbReference>
<dbReference type="KEGG" id="hazt:108680448"/>
<keyword evidence="2" id="KW-1185">Reference proteome</keyword>
<evidence type="ECO:0000313" key="3">
    <source>
        <dbReference type="RefSeq" id="XP_018024756.2"/>
    </source>
</evidence>
<reference evidence="3" key="1">
    <citation type="submission" date="2025-08" db="UniProtKB">
        <authorList>
            <consortium name="RefSeq"/>
        </authorList>
    </citation>
    <scope>IDENTIFICATION</scope>
    <source>
        <tissue evidence="3">Whole organism</tissue>
    </source>
</reference>
<dbReference type="AlphaFoldDB" id="A0A8B7PHF7"/>
<dbReference type="OrthoDB" id="6270916at2759"/>
<organism evidence="2 3">
    <name type="scientific">Hyalella azteca</name>
    <name type="common">Amphipod</name>
    <dbReference type="NCBI Taxonomy" id="294128"/>
    <lineage>
        <taxon>Eukaryota</taxon>
        <taxon>Metazoa</taxon>
        <taxon>Ecdysozoa</taxon>
        <taxon>Arthropoda</taxon>
        <taxon>Crustacea</taxon>
        <taxon>Multicrustacea</taxon>
        <taxon>Malacostraca</taxon>
        <taxon>Eumalacostraca</taxon>
        <taxon>Peracarida</taxon>
        <taxon>Amphipoda</taxon>
        <taxon>Senticaudata</taxon>
        <taxon>Talitrida</taxon>
        <taxon>Talitroidea</taxon>
        <taxon>Hyalellidae</taxon>
        <taxon>Hyalella</taxon>
    </lineage>
</organism>
<proteinExistence type="predicted"/>
<gene>
    <name evidence="3" type="primary">LOC108680448</name>
</gene>
<name>A0A8B7PHF7_HYAAZ</name>